<keyword evidence="2" id="KW-1003">Cell membrane</keyword>
<evidence type="ECO:0000256" key="8">
    <source>
        <dbReference type="ARBA" id="ARBA00029447"/>
    </source>
</evidence>
<evidence type="ECO:0000256" key="4">
    <source>
        <dbReference type="ARBA" id="ARBA00022692"/>
    </source>
</evidence>
<dbReference type="PROSITE" id="PS50111">
    <property type="entry name" value="CHEMOTAXIS_TRANSDUC_2"/>
    <property type="match status" value="1"/>
</dbReference>
<dbReference type="PRINTS" id="PR00260">
    <property type="entry name" value="CHEMTRNSDUCR"/>
</dbReference>
<dbReference type="AlphaFoldDB" id="A0A060DGT5"/>
<dbReference type="SMART" id="SM00304">
    <property type="entry name" value="HAMP"/>
    <property type="match status" value="1"/>
</dbReference>
<feature type="domain" description="Methyl-accepting transducer" evidence="11">
    <location>
        <begin position="305"/>
        <end position="530"/>
    </location>
</feature>
<dbReference type="RefSeq" id="WP_038528207.1">
    <property type="nucleotide sequence ID" value="NZ_CP007793.1"/>
</dbReference>
<dbReference type="GO" id="GO:0007165">
    <property type="term" value="P:signal transduction"/>
    <property type="evidence" value="ECO:0007669"/>
    <property type="project" value="UniProtKB-KW"/>
</dbReference>
<keyword evidence="6 10" id="KW-0472">Membrane</keyword>
<dbReference type="InterPro" id="IPR033480">
    <property type="entry name" value="sCache_2"/>
</dbReference>
<proteinExistence type="inferred from homology"/>
<feature type="transmembrane region" description="Helical" evidence="10">
    <location>
        <begin position="188"/>
        <end position="211"/>
    </location>
</feature>
<dbReference type="InterPro" id="IPR004090">
    <property type="entry name" value="Chemotax_Me-accpt_rcpt"/>
</dbReference>
<dbReference type="KEGG" id="abq:ABAZ39_07855"/>
<keyword evidence="5 10" id="KW-1133">Transmembrane helix</keyword>
<dbReference type="InterPro" id="IPR004089">
    <property type="entry name" value="MCPsignal_dom"/>
</dbReference>
<gene>
    <name evidence="14" type="ORF">ABAZ39_07855</name>
</gene>
<feature type="transmembrane region" description="Helical" evidence="10">
    <location>
        <begin position="12"/>
        <end position="34"/>
    </location>
</feature>
<dbReference type="InterPro" id="IPR000727">
    <property type="entry name" value="T_SNARE_dom"/>
</dbReference>
<feature type="domain" description="HAMP" evidence="13">
    <location>
        <begin position="211"/>
        <end position="264"/>
    </location>
</feature>
<dbReference type="EMBL" id="CP007793">
    <property type="protein sequence ID" value="AIB11915.1"/>
    <property type="molecule type" value="Genomic_DNA"/>
</dbReference>
<dbReference type="SMART" id="SM01049">
    <property type="entry name" value="Cache_2"/>
    <property type="match status" value="1"/>
</dbReference>
<dbReference type="Gene3D" id="1.10.287.950">
    <property type="entry name" value="Methyl-accepting chemotaxis protein"/>
    <property type="match status" value="1"/>
</dbReference>
<evidence type="ECO:0000256" key="7">
    <source>
        <dbReference type="ARBA" id="ARBA00023224"/>
    </source>
</evidence>
<reference evidence="14 15" key="1">
    <citation type="journal article" date="2014" name="Genome Announc.">
        <title>Complete Genome Sequence of the Model Rhizosphere Strain Azospirillum brasilense Az39, Successfully Applied in Agriculture.</title>
        <authorList>
            <person name="Rivera D."/>
            <person name="Revale S."/>
            <person name="Molina R."/>
            <person name="Gualpa J."/>
            <person name="Puente M."/>
            <person name="Maroniche G."/>
            <person name="Paris G."/>
            <person name="Baker D."/>
            <person name="Clavijo B."/>
            <person name="McLay K."/>
            <person name="Spaepen S."/>
            <person name="Perticari A."/>
            <person name="Vazquez M."/>
            <person name="Wisniewski-Dye F."/>
            <person name="Watkins C."/>
            <person name="Martinez-Abarca F."/>
            <person name="Vanderleyden J."/>
            <person name="Cassan F."/>
        </authorList>
    </citation>
    <scope>NUCLEOTIDE SEQUENCE [LARGE SCALE GENOMIC DNA]</scope>
    <source>
        <strain evidence="14 15">Az39</strain>
    </source>
</reference>
<dbReference type="Gene3D" id="6.10.340.10">
    <property type="match status" value="1"/>
</dbReference>
<evidence type="ECO:0000256" key="6">
    <source>
        <dbReference type="ARBA" id="ARBA00023136"/>
    </source>
</evidence>
<dbReference type="Pfam" id="PF17200">
    <property type="entry name" value="sCache_2"/>
    <property type="match status" value="1"/>
</dbReference>
<evidence type="ECO:0000259" key="12">
    <source>
        <dbReference type="PROSITE" id="PS50192"/>
    </source>
</evidence>
<dbReference type="PANTHER" id="PTHR32089">
    <property type="entry name" value="METHYL-ACCEPTING CHEMOTAXIS PROTEIN MCPB"/>
    <property type="match status" value="1"/>
</dbReference>
<dbReference type="PROSITE" id="PS50885">
    <property type="entry name" value="HAMP"/>
    <property type="match status" value="1"/>
</dbReference>
<dbReference type="SUPFAM" id="SSF58104">
    <property type="entry name" value="Methyl-accepting chemotaxis protein (MCP) signaling domain"/>
    <property type="match status" value="1"/>
</dbReference>
<evidence type="ECO:0000256" key="5">
    <source>
        <dbReference type="ARBA" id="ARBA00022989"/>
    </source>
</evidence>
<dbReference type="CDD" id="cd06225">
    <property type="entry name" value="HAMP"/>
    <property type="match status" value="1"/>
</dbReference>
<keyword evidence="4 10" id="KW-0812">Transmembrane</keyword>
<dbReference type="Proteomes" id="UP000027186">
    <property type="component" value="Chromosome"/>
</dbReference>
<evidence type="ECO:0000259" key="11">
    <source>
        <dbReference type="PROSITE" id="PS50111"/>
    </source>
</evidence>
<dbReference type="PANTHER" id="PTHR32089:SF112">
    <property type="entry name" value="LYSOZYME-LIKE PROTEIN-RELATED"/>
    <property type="match status" value="1"/>
</dbReference>
<sequence>MFDNVSIRSKLWGLVALASIASAAIVGAGLWLNYQRMHSDRVQSLRFMVEAAHSMAAAYEAEAAAGQITREEAQSRFKRSLLGMRYGGQEYLFAITLDGFGFAHPSPKLMGQDVSGVKDTRGAPILMDMARIAKASGEGTYGYFWNVAPNSDETAAKLSYIKTFQPWGIYIGTGVFIDDIRGAFLNTLWTVLAVAGLLAVPAVCLIALVGVRLSATIRSLSVRMHALADGDLSVAFPEATRRDEIGAMASAARVFLSNAEEKKRLEADQAATLRRSEEDKRRTLADLAERFERSVGEVMKSVSHETEAMEREAQEMTRAAGQTDRLAGAVASATEQTSTNVQTVAVATEQLSGSVGEISRRVADASRIARDAATASERATGKVTGLAEAVGRIGTVVSLINDIAAQTNLLALNATIEAARAGEAGKGFAVVAGEVKSLASQTARATEEIAAQVAGVQSATGEAVAEIGGVARVIEQVNGIATIIASAVEEQGAATQAISRNVQQAADVTRDVARDISGVTDAAGQCGKMAYAVLEASRQLAQQSETLNGEIGGFLRTLRTQ</sequence>
<evidence type="ECO:0000256" key="9">
    <source>
        <dbReference type="PROSITE-ProRule" id="PRU00284"/>
    </source>
</evidence>
<evidence type="ECO:0000313" key="15">
    <source>
        <dbReference type="Proteomes" id="UP000027186"/>
    </source>
</evidence>
<dbReference type="Gene3D" id="3.30.450.20">
    <property type="entry name" value="PAS domain"/>
    <property type="match status" value="1"/>
</dbReference>
<protein>
    <submittedName>
        <fullName evidence="14">Chemotaxis protein</fullName>
    </submittedName>
</protein>
<evidence type="ECO:0000313" key="14">
    <source>
        <dbReference type="EMBL" id="AIB11915.1"/>
    </source>
</evidence>
<comment type="similarity">
    <text evidence="8">Belongs to the methyl-accepting chemotaxis (MCP) protein family.</text>
</comment>
<dbReference type="PROSITE" id="PS50192">
    <property type="entry name" value="T_SNARE"/>
    <property type="match status" value="1"/>
</dbReference>
<keyword evidence="3" id="KW-0997">Cell inner membrane</keyword>
<dbReference type="Pfam" id="PF00015">
    <property type="entry name" value="MCPsignal"/>
    <property type="match status" value="1"/>
</dbReference>
<keyword evidence="7 9" id="KW-0807">Transducer</keyword>
<dbReference type="InterPro" id="IPR003660">
    <property type="entry name" value="HAMP_dom"/>
</dbReference>
<dbReference type="Pfam" id="PF00672">
    <property type="entry name" value="HAMP"/>
    <property type="match status" value="1"/>
</dbReference>
<comment type="subcellular location">
    <subcellularLocation>
        <location evidence="1">Cell inner membrane</location>
        <topology evidence="1">Multi-pass membrane protein</topology>
    </subcellularLocation>
</comment>
<dbReference type="GO" id="GO:0004888">
    <property type="term" value="F:transmembrane signaling receptor activity"/>
    <property type="evidence" value="ECO:0007669"/>
    <property type="project" value="InterPro"/>
</dbReference>
<evidence type="ECO:0000256" key="10">
    <source>
        <dbReference type="SAM" id="Phobius"/>
    </source>
</evidence>
<evidence type="ECO:0000256" key="3">
    <source>
        <dbReference type="ARBA" id="ARBA00022519"/>
    </source>
</evidence>
<feature type="domain" description="T-SNARE coiled-coil homology" evidence="12">
    <location>
        <begin position="457"/>
        <end position="519"/>
    </location>
</feature>
<dbReference type="GO" id="GO:0006935">
    <property type="term" value="P:chemotaxis"/>
    <property type="evidence" value="ECO:0007669"/>
    <property type="project" value="InterPro"/>
</dbReference>
<dbReference type="SMART" id="SM00283">
    <property type="entry name" value="MA"/>
    <property type="match status" value="1"/>
</dbReference>
<evidence type="ECO:0000259" key="13">
    <source>
        <dbReference type="PROSITE" id="PS50885"/>
    </source>
</evidence>
<accession>A0A060DGT5</accession>
<evidence type="ECO:0000256" key="2">
    <source>
        <dbReference type="ARBA" id="ARBA00022475"/>
    </source>
</evidence>
<dbReference type="GO" id="GO:0005886">
    <property type="term" value="C:plasma membrane"/>
    <property type="evidence" value="ECO:0007669"/>
    <property type="project" value="UniProtKB-SubCell"/>
</dbReference>
<evidence type="ECO:0000256" key="1">
    <source>
        <dbReference type="ARBA" id="ARBA00004429"/>
    </source>
</evidence>
<organism evidence="14 15">
    <name type="scientific">Azospirillum argentinense</name>
    <dbReference type="NCBI Taxonomy" id="2970906"/>
    <lineage>
        <taxon>Bacteria</taxon>
        <taxon>Pseudomonadati</taxon>
        <taxon>Pseudomonadota</taxon>
        <taxon>Alphaproteobacteria</taxon>
        <taxon>Rhodospirillales</taxon>
        <taxon>Azospirillaceae</taxon>
        <taxon>Azospirillum</taxon>
    </lineage>
</organism>
<name>A0A060DGT5_9PROT</name>